<feature type="region of interest" description="Disordered" evidence="1">
    <location>
        <begin position="95"/>
        <end position="119"/>
    </location>
</feature>
<comment type="caution">
    <text evidence="2">The sequence shown here is derived from an EMBL/GenBank/DDBJ whole genome shotgun (WGS) entry which is preliminary data.</text>
</comment>
<evidence type="ECO:0000313" key="2">
    <source>
        <dbReference type="EMBL" id="KAJ8335815.1"/>
    </source>
</evidence>
<protein>
    <submittedName>
        <fullName evidence="2">Uncharacterized protein</fullName>
    </submittedName>
</protein>
<organism evidence="2 3">
    <name type="scientific">Synaphobranchus kaupii</name>
    <name type="common">Kaup's arrowtooth eel</name>
    <dbReference type="NCBI Taxonomy" id="118154"/>
    <lineage>
        <taxon>Eukaryota</taxon>
        <taxon>Metazoa</taxon>
        <taxon>Chordata</taxon>
        <taxon>Craniata</taxon>
        <taxon>Vertebrata</taxon>
        <taxon>Euteleostomi</taxon>
        <taxon>Actinopterygii</taxon>
        <taxon>Neopterygii</taxon>
        <taxon>Teleostei</taxon>
        <taxon>Anguilliformes</taxon>
        <taxon>Synaphobranchidae</taxon>
        <taxon>Synaphobranchus</taxon>
    </lineage>
</organism>
<dbReference type="Proteomes" id="UP001152622">
    <property type="component" value="Chromosome 20"/>
</dbReference>
<accession>A0A9Q1EBL1</accession>
<proteinExistence type="predicted"/>
<feature type="region of interest" description="Disordered" evidence="1">
    <location>
        <begin position="29"/>
        <end position="63"/>
    </location>
</feature>
<evidence type="ECO:0000313" key="3">
    <source>
        <dbReference type="Proteomes" id="UP001152622"/>
    </source>
</evidence>
<dbReference type="AlphaFoldDB" id="A0A9Q1EBL1"/>
<evidence type="ECO:0000256" key="1">
    <source>
        <dbReference type="SAM" id="MobiDB-lite"/>
    </source>
</evidence>
<name>A0A9Q1EBL1_SYNKA</name>
<keyword evidence="3" id="KW-1185">Reference proteome</keyword>
<dbReference type="EMBL" id="JAINUF010000020">
    <property type="protein sequence ID" value="KAJ8335815.1"/>
    <property type="molecule type" value="Genomic_DNA"/>
</dbReference>
<gene>
    <name evidence="2" type="ORF">SKAU_G00391570</name>
</gene>
<reference evidence="2" key="1">
    <citation type="journal article" date="2023" name="Science">
        <title>Genome structures resolve the early diversification of teleost fishes.</title>
        <authorList>
            <person name="Parey E."/>
            <person name="Louis A."/>
            <person name="Montfort J."/>
            <person name="Bouchez O."/>
            <person name="Roques C."/>
            <person name="Iampietro C."/>
            <person name="Lluch J."/>
            <person name="Castinel A."/>
            <person name="Donnadieu C."/>
            <person name="Desvignes T."/>
            <person name="Floi Bucao C."/>
            <person name="Jouanno E."/>
            <person name="Wen M."/>
            <person name="Mejri S."/>
            <person name="Dirks R."/>
            <person name="Jansen H."/>
            <person name="Henkel C."/>
            <person name="Chen W.J."/>
            <person name="Zahm M."/>
            <person name="Cabau C."/>
            <person name="Klopp C."/>
            <person name="Thompson A.W."/>
            <person name="Robinson-Rechavi M."/>
            <person name="Braasch I."/>
            <person name="Lecointre G."/>
            <person name="Bobe J."/>
            <person name="Postlethwait J.H."/>
            <person name="Berthelot C."/>
            <person name="Roest Crollius H."/>
            <person name="Guiguen Y."/>
        </authorList>
    </citation>
    <scope>NUCLEOTIDE SEQUENCE</scope>
    <source>
        <strain evidence="2">WJC10195</strain>
    </source>
</reference>
<sequence>MQFSAYSFQVPIPLESHSPAELRGWKMSPRSCARMPSSPNYGGPNEAAPSKPRSGDRVSHQPPLALPASLRCVRFPLGLCTRLDRPRVAPSAPFVAAPARESATGSPAAQTPHRPLTSQPTRGLFNARHVIPADASTAVFPRPPTGLFVFIRPTD</sequence>